<dbReference type="RefSeq" id="WP_057536963.1">
    <property type="nucleotide sequence ID" value="NZ_BDJI01000002.1"/>
</dbReference>
<evidence type="ECO:0000256" key="1">
    <source>
        <dbReference type="ARBA" id="ARBA00022795"/>
    </source>
</evidence>
<keyword evidence="3" id="KW-0282">Flagellum</keyword>
<dbReference type="EMBL" id="CDNY01000024">
    <property type="protein sequence ID" value="CEN31570.1"/>
    <property type="molecule type" value="Genomic_DNA"/>
</dbReference>
<dbReference type="Gene3D" id="1.20.58.300">
    <property type="entry name" value="FlgN-like"/>
    <property type="match status" value="1"/>
</dbReference>
<dbReference type="InterPro" id="IPR007809">
    <property type="entry name" value="FlgN-like"/>
</dbReference>
<dbReference type="GO" id="GO:0044780">
    <property type="term" value="P:bacterial-type flagellum assembly"/>
    <property type="evidence" value="ECO:0007669"/>
    <property type="project" value="InterPro"/>
</dbReference>
<dbReference type="AlphaFoldDB" id="A0A9P1L1H7"/>
<proteinExistence type="predicted"/>
<dbReference type="Proteomes" id="UP000049685">
    <property type="component" value="Unassembled WGS sequence"/>
</dbReference>
<reference evidence="4" key="1">
    <citation type="submission" date="2015-01" db="EMBL/GenBank/DDBJ databases">
        <authorList>
            <person name="Aslett A.Martin."/>
            <person name="De Silva Nishadi"/>
        </authorList>
    </citation>
    <scope>NUCLEOTIDE SEQUENCE [LARGE SCALE GENOMIC DNA]</scope>
    <source>
        <strain evidence="4">UMC4404</strain>
    </source>
</reference>
<evidence type="ECO:0000313" key="4">
    <source>
        <dbReference type="Proteomes" id="UP000049685"/>
    </source>
</evidence>
<keyword evidence="1" id="KW-1005">Bacterial flagellum biogenesis</keyword>
<sequence length="137" mass="16070">MNPELKVIIYEERKLFNKLLNLLDEQHDYIVNKEVTKMDKIAKELDSLAREIARTEIQRREITSSDISMSSLIENCEDEKIKEAYNEITSNIKMIELQKETNQTLLKHRLFFTKKMMNVIKPNQGIGTYDAYGQVGK</sequence>
<evidence type="ECO:0000313" key="3">
    <source>
        <dbReference type="EMBL" id="CEN31570.1"/>
    </source>
</evidence>
<keyword evidence="3" id="KW-0966">Cell projection</keyword>
<protein>
    <submittedName>
        <fullName evidence="3">Flagellar biosynthesis protein</fullName>
    </submittedName>
</protein>
<comment type="caution">
    <text evidence="3">The sequence shown here is derived from an EMBL/GenBank/DDBJ whole genome shotgun (WGS) entry which is preliminary data.</text>
</comment>
<dbReference type="InterPro" id="IPR036679">
    <property type="entry name" value="FlgN-like_sf"/>
</dbReference>
<dbReference type="SUPFAM" id="SSF140566">
    <property type="entry name" value="FlgN-like"/>
    <property type="match status" value="1"/>
</dbReference>
<gene>
    <name evidence="3" type="ORF">UMC4404_21531</name>
</gene>
<keyword evidence="3" id="KW-0969">Cilium</keyword>
<feature type="coiled-coil region" evidence="2">
    <location>
        <begin position="31"/>
        <end position="65"/>
    </location>
</feature>
<keyword evidence="2" id="KW-0175">Coiled coil</keyword>
<dbReference type="KEGG" id="psor:RSJ16_13595"/>
<dbReference type="Pfam" id="PF05130">
    <property type="entry name" value="FlgN"/>
    <property type="match status" value="1"/>
</dbReference>
<evidence type="ECO:0000256" key="2">
    <source>
        <dbReference type="SAM" id="Coils"/>
    </source>
</evidence>
<name>A0A9P1L1H7_PARSO</name>
<organism evidence="3 4">
    <name type="scientific">Paraclostridium sordellii</name>
    <name type="common">Clostridium sordellii</name>
    <dbReference type="NCBI Taxonomy" id="1505"/>
    <lineage>
        <taxon>Bacteria</taxon>
        <taxon>Bacillati</taxon>
        <taxon>Bacillota</taxon>
        <taxon>Clostridia</taxon>
        <taxon>Peptostreptococcales</taxon>
        <taxon>Peptostreptococcaceae</taxon>
        <taxon>Paraclostridium</taxon>
    </lineage>
</organism>
<accession>A0A9P1L1H7</accession>